<dbReference type="EMBL" id="CDMY01000214">
    <property type="protein sequence ID" value="CEL94286.1"/>
    <property type="molecule type" value="Genomic_DNA"/>
</dbReference>
<dbReference type="PANTHER" id="PTHR43036">
    <property type="entry name" value="OSJNBB0011N17.9 PROTEIN"/>
    <property type="match status" value="1"/>
</dbReference>
<dbReference type="InParanoid" id="A0A0G4EFK7"/>
<dbReference type="Gene3D" id="3.40.50.150">
    <property type="entry name" value="Vaccinia Virus protein VP39"/>
    <property type="match status" value="1"/>
</dbReference>
<keyword evidence="1" id="KW-0732">Signal</keyword>
<sequence length="353" mass="40085">MDLMLEERRRSSPARPSRMLILSLVLTMIPAPSLSAFLSPRHPSAALHRTTRPLRRQQDDHEDVAKAIDRRRMLNTALIMGFFGTLNFAGDLAHGNSRPDDWFEPDVSTAIGEYELLQDFLEQFDSGSGKSFPRDNLLAEIILPVEYSFPPDAFARLDESDDGKFYGEPRIVHHIDQGARKALTDFYAEYLPVHEGIAYLDLCSSWVSHLPDNFKPKRAVGLGMNAYELEQNERLTEFVVQDLNKNPKLPFKDNSFDVVTNVVSVDYLVRPVEVFREMYRILKPGGCAVMSFSNRCFVSKAINLWLTTTNLQHCGIVGLYFKMTGFDNIQARDLSGWGTDPMYVVFAEKDASF</sequence>
<feature type="domain" description="Methyltransferase type 11" evidence="2">
    <location>
        <begin position="228"/>
        <end position="289"/>
    </location>
</feature>
<dbReference type="PhylomeDB" id="A0A0G4EFK7"/>
<dbReference type="InterPro" id="IPR013216">
    <property type="entry name" value="Methyltransf_11"/>
</dbReference>
<dbReference type="AlphaFoldDB" id="A0A0G4EFK7"/>
<gene>
    <name evidence="3" type="ORF">Vbra_3722</name>
</gene>
<keyword evidence="4" id="KW-1185">Reference proteome</keyword>
<dbReference type="OrthoDB" id="2013972at2759"/>
<dbReference type="OMA" id="WTEASEW"/>
<evidence type="ECO:0000259" key="2">
    <source>
        <dbReference type="Pfam" id="PF08241"/>
    </source>
</evidence>
<dbReference type="PANTHER" id="PTHR43036:SF2">
    <property type="entry name" value="OS04G0481300 PROTEIN"/>
    <property type="match status" value="1"/>
</dbReference>
<reference evidence="3 4" key="1">
    <citation type="submission" date="2014-11" db="EMBL/GenBank/DDBJ databases">
        <authorList>
            <person name="Zhu J."/>
            <person name="Qi W."/>
            <person name="Song R."/>
        </authorList>
    </citation>
    <scope>NUCLEOTIDE SEQUENCE [LARGE SCALE GENOMIC DNA]</scope>
</reference>
<dbReference type="VEuPathDB" id="CryptoDB:Vbra_3722"/>
<proteinExistence type="predicted"/>
<dbReference type="InterPro" id="IPR029063">
    <property type="entry name" value="SAM-dependent_MTases_sf"/>
</dbReference>
<organism evidence="3 4">
    <name type="scientific">Vitrella brassicaformis (strain CCMP3155)</name>
    <dbReference type="NCBI Taxonomy" id="1169540"/>
    <lineage>
        <taxon>Eukaryota</taxon>
        <taxon>Sar</taxon>
        <taxon>Alveolata</taxon>
        <taxon>Colpodellida</taxon>
        <taxon>Vitrellaceae</taxon>
        <taxon>Vitrella</taxon>
    </lineage>
</organism>
<dbReference type="GO" id="GO:0008757">
    <property type="term" value="F:S-adenosylmethionine-dependent methyltransferase activity"/>
    <property type="evidence" value="ECO:0007669"/>
    <property type="project" value="InterPro"/>
</dbReference>
<dbReference type="Proteomes" id="UP000041254">
    <property type="component" value="Unassembled WGS sequence"/>
</dbReference>
<dbReference type="SUPFAM" id="SSF53335">
    <property type="entry name" value="S-adenosyl-L-methionine-dependent methyltransferases"/>
    <property type="match status" value="1"/>
</dbReference>
<evidence type="ECO:0000313" key="3">
    <source>
        <dbReference type="EMBL" id="CEL94286.1"/>
    </source>
</evidence>
<evidence type="ECO:0000313" key="4">
    <source>
        <dbReference type="Proteomes" id="UP000041254"/>
    </source>
</evidence>
<dbReference type="Pfam" id="PF08241">
    <property type="entry name" value="Methyltransf_11"/>
    <property type="match status" value="1"/>
</dbReference>
<evidence type="ECO:0000256" key="1">
    <source>
        <dbReference type="SAM" id="SignalP"/>
    </source>
</evidence>
<protein>
    <recommendedName>
        <fullName evidence="2">Methyltransferase type 11 domain-containing protein</fullName>
    </recommendedName>
</protein>
<feature type="signal peptide" evidence="1">
    <location>
        <begin position="1"/>
        <end position="35"/>
    </location>
</feature>
<feature type="chain" id="PRO_5005187682" description="Methyltransferase type 11 domain-containing protein" evidence="1">
    <location>
        <begin position="36"/>
        <end position="353"/>
    </location>
</feature>
<dbReference type="CDD" id="cd02440">
    <property type="entry name" value="AdoMet_MTases"/>
    <property type="match status" value="1"/>
</dbReference>
<accession>A0A0G4EFK7</accession>
<name>A0A0G4EFK7_VITBC</name>